<feature type="domain" description="PKD" evidence="6">
    <location>
        <begin position="55"/>
        <end position="106"/>
    </location>
</feature>
<evidence type="ECO:0000259" key="6">
    <source>
        <dbReference type="PROSITE" id="PS50093"/>
    </source>
</evidence>
<dbReference type="Pfam" id="PF18911">
    <property type="entry name" value="PKD_4"/>
    <property type="match status" value="1"/>
</dbReference>
<dbReference type="RefSeq" id="WP_264434290.1">
    <property type="nucleotide sequence ID" value="NZ_CP081495.1"/>
</dbReference>
<evidence type="ECO:0000256" key="1">
    <source>
        <dbReference type="ARBA" id="ARBA00004141"/>
    </source>
</evidence>
<proteinExistence type="predicted"/>
<evidence type="ECO:0000313" key="7">
    <source>
        <dbReference type="EMBL" id="UYW01816.1"/>
    </source>
</evidence>
<keyword evidence="3" id="KW-0677">Repeat</keyword>
<evidence type="ECO:0000256" key="3">
    <source>
        <dbReference type="ARBA" id="ARBA00022737"/>
    </source>
</evidence>
<dbReference type="PANTHER" id="PTHR46730:SF1">
    <property type="entry name" value="PLAT DOMAIN-CONTAINING PROTEIN"/>
    <property type="match status" value="1"/>
</dbReference>
<feature type="domain" description="PKD" evidence="6">
    <location>
        <begin position="127"/>
        <end position="190"/>
    </location>
</feature>
<name>A0ABY6M052_9FLAO</name>
<sequence>MKIVLKAFILCFLLQSCYQESYVPAVAKFTTAFKNADESVPVYIVLTNLSERAETYLWEFEGGTPEQTTQKNPDEILYTQPGTYKIKLTVTNIDGETDSYEQSVVIKDAISINFTKEIIDSTYPPVTVKFTNLTQGEGLTYKWTFDGGQPSESTTFNPPAVVFPNPGAHVVTLAVFNGFETETKTDTIYVRDNIRTDFAWETAPTDYDYQAPVKLFLNNLSENAISYQWEFPGGTANSTTIAQPEVTYSQPGTYTITLHASNGKKVQSLQKQVTIQANTGIYVLENVKLGVNYAHNSNTIGAFYSTKLRRSFTANEITSEIAPYIDLVYQGQSNAFTYNKFISPTQVAQYGFAPIPNATDTWFINSQDICNCGLDFTEADFDAMTTEAPLQNLNIPYSIAGQQQFNNQLPRIVLFKTQDGRKGAIKIKQFVSTALNESYLICDIKVQKQP</sequence>
<comment type="subcellular location">
    <subcellularLocation>
        <location evidence="1">Membrane</location>
        <topology evidence="1">Multi-pass membrane protein</topology>
    </subcellularLocation>
</comment>
<dbReference type="InterPro" id="IPR000601">
    <property type="entry name" value="PKD_dom"/>
</dbReference>
<dbReference type="Gene3D" id="2.60.40.10">
    <property type="entry name" value="Immunoglobulins"/>
    <property type="match status" value="3"/>
</dbReference>
<dbReference type="InterPro" id="IPR022409">
    <property type="entry name" value="PKD/Chitinase_dom"/>
</dbReference>
<keyword evidence="2" id="KW-0812">Transmembrane</keyword>
<feature type="domain" description="PKD" evidence="6">
    <location>
        <begin position="216"/>
        <end position="282"/>
    </location>
</feature>
<accession>A0ABY6M052</accession>
<keyword evidence="5" id="KW-0472">Membrane</keyword>
<dbReference type="EMBL" id="CP081495">
    <property type="protein sequence ID" value="UYW01816.1"/>
    <property type="molecule type" value="Genomic_DNA"/>
</dbReference>
<keyword evidence="8" id="KW-1185">Reference proteome</keyword>
<dbReference type="SUPFAM" id="SSF49299">
    <property type="entry name" value="PKD domain"/>
    <property type="match status" value="3"/>
</dbReference>
<evidence type="ECO:0000256" key="5">
    <source>
        <dbReference type="ARBA" id="ARBA00023136"/>
    </source>
</evidence>
<protein>
    <submittedName>
        <fullName evidence="7">PKD domain-containing protein</fullName>
    </submittedName>
</protein>
<dbReference type="SMART" id="SM00089">
    <property type="entry name" value="PKD"/>
    <property type="match status" value="3"/>
</dbReference>
<evidence type="ECO:0000256" key="4">
    <source>
        <dbReference type="ARBA" id="ARBA00022989"/>
    </source>
</evidence>
<dbReference type="PROSITE" id="PS51257">
    <property type="entry name" value="PROKAR_LIPOPROTEIN"/>
    <property type="match status" value="1"/>
</dbReference>
<dbReference type="Pfam" id="PF00801">
    <property type="entry name" value="PKD"/>
    <property type="match status" value="2"/>
</dbReference>
<organism evidence="7 8">
    <name type="scientific">Flavobacterium agricola</name>
    <dbReference type="NCBI Taxonomy" id="2870839"/>
    <lineage>
        <taxon>Bacteria</taxon>
        <taxon>Pseudomonadati</taxon>
        <taxon>Bacteroidota</taxon>
        <taxon>Flavobacteriia</taxon>
        <taxon>Flavobacteriales</taxon>
        <taxon>Flavobacteriaceae</taxon>
        <taxon>Flavobacterium</taxon>
    </lineage>
</organism>
<dbReference type="PROSITE" id="PS50093">
    <property type="entry name" value="PKD"/>
    <property type="match status" value="3"/>
</dbReference>
<dbReference type="InterPro" id="IPR035986">
    <property type="entry name" value="PKD_dom_sf"/>
</dbReference>
<dbReference type="PANTHER" id="PTHR46730">
    <property type="entry name" value="POLYCYSTIN-1"/>
    <property type="match status" value="1"/>
</dbReference>
<evidence type="ECO:0000313" key="8">
    <source>
        <dbReference type="Proteomes" id="UP001163328"/>
    </source>
</evidence>
<keyword evidence="4" id="KW-1133">Transmembrane helix</keyword>
<dbReference type="InterPro" id="IPR013783">
    <property type="entry name" value="Ig-like_fold"/>
</dbReference>
<reference evidence="7" key="1">
    <citation type="submission" date="2021-08" db="EMBL/GenBank/DDBJ databases">
        <title>Flavobacterium sp. strain CC-SYL302.</title>
        <authorList>
            <person name="Lin S.-Y."/>
            <person name="Lee T.-H."/>
            <person name="Young C.-C."/>
        </authorList>
    </citation>
    <scope>NUCLEOTIDE SEQUENCE</scope>
    <source>
        <strain evidence="7">CC-SYL302</strain>
    </source>
</reference>
<dbReference type="Proteomes" id="UP001163328">
    <property type="component" value="Chromosome"/>
</dbReference>
<gene>
    <name evidence="7" type="ORF">K5I29_02525</name>
</gene>
<evidence type="ECO:0000256" key="2">
    <source>
        <dbReference type="ARBA" id="ARBA00022692"/>
    </source>
</evidence>
<dbReference type="CDD" id="cd00146">
    <property type="entry name" value="PKD"/>
    <property type="match status" value="3"/>
</dbReference>